<name>A0ABD1XEM0_9MARC</name>
<dbReference type="Proteomes" id="UP001605036">
    <property type="component" value="Unassembled WGS sequence"/>
</dbReference>
<evidence type="ECO:0000313" key="2">
    <source>
        <dbReference type="EMBL" id="KAL2607402.1"/>
    </source>
</evidence>
<evidence type="ECO:0000313" key="3">
    <source>
        <dbReference type="Proteomes" id="UP001605036"/>
    </source>
</evidence>
<evidence type="ECO:0000256" key="1">
    <source>
        <dbReference type="SAM" id="MobiDB-lite"/>
    </source>
</evidence>
<organism evidence="2 3">
    <name type="scientific">Riccia fluitans</name>
    <dbReference type="NCBI Taxonomy" id="41844"/>
    <lineage>
        <taxon>Eukaryota</taxon>
        <taxon>Viridiplantae</taxon>
        <taxon>Streptophyta</taxon>
        <taxon>Embryophyta</taxon>
        <taxon>Marchantiophyta</taxon>
        <taxon>Marchantiopsida</taxon>
        <taxon>Marchantiidae</taxon>
        <taxon>Marchantiales</taxon>
        <taxon>Ricciaceae</taxon>
        <taxon>Riccia</taxon>
    </lineage>
</organism>
<reference evidence="2 3" key="1">
    <citation type="submission" date="2024-09" db="EMBL/GenBank/DDBJ databases">
        <title>Chromosome-scale assembly of Riccia fluitans.</title>
        <authorList>
            <person name="Paukszto L."/>
            <person name="Sawicki J."/>
            <person name="Karawczyk K."/>
            <person name="Piernik-Szablinska J."/>
            <person name="Szczecinska M."/>
            <person name="Mazdziarz M."/>
        </authorList>
    </citation>
    <scope>NUCLEOTIDE SEQUENCE [LARGE SCALE GENOMIC DNA]</scope>
    <source>
        <strain evidence="2">Rf_01</strain>
        <tissue evidence="2">Aerial parts of the thallus</tissue>
    </source>
</reference>
<feature type="region of interest" description="Disordered" evidence="1">
    <location>
        <begin position="56"/>
        <end position="87"/>
    </location>
</feature>
<dbReference type="EMBL" id="JBHFFA010000008">
    <property type="protein sequence ID" value="KAL2607402.1"/>
    <property type="molecule type" value="Genomic_DNA"/>
</dbReference>
<proteinExistence type="predicted"/>
<feature type="compositionally biased region" description="Polar residues" evidence="1">
    <location>
        <begin position="64"/>
        <end position="87"/>
    </location>
</feature>
<gene>
    <name evidence="2" type="ORF">R1flu_025975</name>
</gene>
<protein>
    <submittedName>
        <fullName evidence="2">Uncharacterized protein</fullName>
    </submittedName>
</protein>
<dbReference type="AlphaFoldDB" id="A0ABD1XEM0"/>
<keyword evidence="3" id="KW-1185">Reference proteome</keyword>
<accession>A0ABD1XEM0</accession>
<sequence>MSDQDSGDDIEGASPHAYEALRARNIAICKQKEHQILKDSGFVELREDHKHLVGDKDVGERSQTHQSSSVCIRSKMQPTASQPQRLSTDINSGSANIHLTRPFNTQIPPGYVMQNPNWGYSASHPNTWPQLPVDVNEARRFRCVAKWKFIPDMVERKDQGLKPCKLVVDSRGFIIDGKDEWYADLKSLCLNYLDLNLTHFSKKSSTNIRLVRTNLDEKYEYVGGDMSEDFVKGKILQILKGERHKLKLQWETIGEGKKDAPCSNDVESKV</sequence>
<comment type="caution">
    <text evidence="2">The sequence shown here is derived from an EMBL/GenBank/DDBJ whole genome shotgun (WGS) entry which is preliminary data.</text>
</comment>